<dbReference type="AlphaFoldDB" id="A0A164JUK3"/>
<evidence type="ECO:0000256" key="1">
    <source>
        <dbReference type="SAM" id="MobiDB-lite"/>
    </source>
</evidence>
<evidence type="ECO:0000313" key="2">
    <source>
        <dbReference type="EMBL" id="KZS02669.1"/>
    </source>
</evidence>
<accession>A0A164JUK3</accession>
<feature type="region of interest" description="Disordered" evidence="1">
    <location>
        <begin position="1"/>
        <end position="28"/>
    </location>
</feature>
<dbReference type="EMBL" id="LRGB01003805">
    <property type="protein sequence ID" value="KZS02669.1"/>
    <property type="molecule type" value="Genomic_DNA"/>
</dbReference>
<name>A0A164JUK3_9CRUS</name>
<proteinExistence type="predicted"/>
<dbReference type="Proteomes" id="UP000076858">
    <property type="component" value="Unassembled WGS sequence"/>
</dbReference>
<feature type="non-terminal residue" evidence="2">
    <location>
        <position position="1"/>
    </location>
</feature>
<comment type="caution">
    <text evidence="2">The sequence shown here is derived from an EMBL/GenBank/DDBJ whole genome shotgun (WGS) entry which is preliminary data.</text>
</comment>
<sequence>ASSEDSDVEDEEELQSENLGNKDDTEEDLDFVAITNLLAMPEEHEDEALEMETYSLPKQRRCACHTLNLVATQDPGGIKDRSFVKLYGSLEGKMQGIWNKQARSTKASDFIKETLGGLFVLPNET</sequence>
<reference evidence="2 3" key="1">
    <citation type="submission" date="2016-03" db="EMBL/GenBank/DDBJ databases">
        <title>EvidentialGene: Evidence-directed Construction of Genes on Genomes.</title>
        <authorList>
            <person name="Gilbert D.G."/>
            <person name="Choi J.-H."/>
            <person name="Mockaitis K."/>
            <person name="Colbourne J."/>
            <person name="Pfrender M."/>
        </authorList>
    </citation>
    <scope>NUCLEOTIDE SEQUENCE [LARGE SCALE GENOMIC DNA]</scope>
    <source>
        <strain evidence="2 3">Xinb3</strain>
        <tissue evidence="2">Complete organism</tissue>
    </source>
</reference>
<gene>
    <name evidence="2" type="ORF">APZ42_000200</name>
</gene>
<organism evidence="2 3">
    <name type="scientific">Daphnia magna</name>
    <dbReference type="NCBI Taxonomy" id="35525"/>
    <lineage>
        <taxon>Eukaryota</taxon>
        <taxon>Metazoa</taxon>
        <taxon>Ecdysozoa</taxon>
        <taxon>Arthropoda</taxon>
        <taxon>Crustacea</taxon>
        <taxon>Branchiopoda</taxon>
        <taxon>Diplostraca</taxon>
        <taxon>Cladocera</taxon>
        <taxon>Anomopoda</taxon>
        <taxon>Daphniidae</taxon>
        <taxon>Daphnia</taxon>
    </lineage>
</organism>
<protein>
    <submittedName>
        <fullName evidence="2">Uncharacterized protein</fullName>
    </submittedName>
</protein>
<feature type="non-terminal residue" evidence="2">
    <location>
        <position position="125"/>
    </location>
</feature>
<keyword evidence="3" id="KW-1185">Reference proteome</keyword>
<evidence type="ECO:0000313" key="3">
    <source>
        <dbReference type="Proteomes" id="UP000076858"/>
    </source>
</evidence>
<feature type="compositionally biased region" description="Acidic residues" evidence="1">
    <location>
        <begin position="1"/>
        <end position="15"/>
    </location>
</feature>